<keyword evidence="7 9" id="KW-0482">Metalloprotease</keyword>
<dbReference type="HAMAP" id="MF_01924">
    <property type="entry name" value="A_A_dipeptidase"/>
    <property type="match status" value="1"/>
</dbReference>
<comment type="function">
    <text evidence="9 10">Catalyzes hydrolysis of the D-alanyl-D-alanine dipeptide.</text>
</comment>
<dbReference type="PIRSF" id="PIRSF026671">
    <property type="entry name" value="AA_dipeptidase"/>
    <property type="match status" value="1"/>
</dbReference>
<dbReference type="GO" id="GO:0160237">
    <property type="term" value="F:D-Ala-D-Ala dipeptidase activity"/>
    <property type="evidence" value="ECO:0007669"/>
    <property type="project" value="UniProtKB-EC"/>
</dbReference>
<organism evidence="11 12">
    <name type="scientific">Parendozoicomonas haliclonae</name>
    <dbReference type="NCBI Taxonomy" id="1960125"/>
    <lineage>
        <taxon>Bacteria</taxon>
        <taxon>Pseudomonadati</taxon>
        <taxon>Pseudomonadota</taxon>
        <taxon>Gammaproteobacteria</taxon>
        <taxon>Oceanospirillales</taxon>
        <taxon>Endozoicomonadaceae</taxon>
        <taxon>Parendozoicomonas</taxon>
    </lineage>
</organism>
<dbReference type="AlphaFoldDB" id="A0A1X7AM93"/>
<dbReference type="Pfam" id="PF01427">
    <property type="entry name" value="Peptidase_M15"/>
    <property type="match status" value="1"/>
</dbReference>
<dbReference type="InterPro" id="IPR009045">
    <property type="entry name" value="Zn_M74/Hedgehog-like"/>
</dbReference>
<evidence type="ECO:0000256" key="4">
    <source>
        <dbReference type="ARBA" id="ARBA00022801"/>
    </source>
</evidence>
<evidence type="ECO:0000256" key="9">
    <source>
        <dbReference type="HAMAP-Rule" id="MF_01924"/>
    </source>
</evidence>
<evidence type="ECO:0000256" key="6">
    <source>
        <dbReference type="ARBA" id="ARBA00022997"/>
    </source>
</evidence>
<dbReference type="EC" id="3.4.13.22" evidence="9 10"/>
<dbReference type="CDD" id="cd14840">
    <property type="entry name" value="D-Ala-D-Ala_dipeptidase_Aad"/>
    <property type="match status" value="1"/>
</dbReference>
<gene>
    <name evidence="9 11" type="primary">ddpX</name>
    <name evidence="11" type="ORF">EHSB41UT_03189</name>
</gene>
<dbReference type="NCBIfam" id="NF007557">
    <property type="entry name" value="PRK10178.1"/>
    <property type="match status" value="1"/>
</dbReference>
<dbReference type="OrthoDB" id="9801430at2"/>
<feature type="binding site" evidence="9">
    <location>
        <position position="163"/>
    </location>
    <ligand>
        <name>Zn(2+)</name>
        <dbReference type="ChEBI" id="CHEBI:29105"/>
        <note>catalytic</note>
    </ligand>
</feature>
<dbReference type="InterPro" id="IPR000755">
    <property type="entry name" value="A_A_dipeptidase"/>
</dbReference>
<evidence type="ECO:0000256" key="1">
    <source>
        <dbReference type="ARBA" id="ARBA00001362"/>
    </source>
</evidence>
<dbReference type="SUPFAM" id="SSF55166">
    <property type="entry name" value="Hedgehog/DD-peptidase"/>
    <property type="match status" value="1"/>
</dbReference>
<comment type="similarity">
    <text evidence="9 10">Belongs to the peptidase M15D family.</text>
</comment>
<keyword evidence="8 10" id="KW-0961">Cell wall biogenesis/degradation</keyword>
<keyword evidence="4 9" id="KW-0378">Hydrolase</keyword>
<evidence type="ECO:0000256" key="2">
    <source>
        <dbReference type="ARBA" id="ARBA00022670"/>
    </source>
</evidence>
<keyword evidence="2 9" id="KW-0645">Protease</keyword>
<dbReference type="Gene3D" id="3.30.1380.10">
    <property type="match status" value="1"/>
</dbReference>
<name>A0A1X7AM93_9GAMM</name>
<protein>
    <recommendedName>
        <fullName evidence="9 10">D-alanyl-D-alanine dipeptidase</fullName>
        <shortName evidence="9 10">D-Ala-D-Ala dipeptidase</shortName>
        <ecNumber evidence="9 10">3.4.13.22</ecNumber>
    </recommendedName>
</protein>
<dbReference type="PANTHER" id="PTHR43126:SF1">
    <property type="entry name" value="D-ALANYL-D-ALANINE DIPEPTIDASE"/>
    <property type="match status" value="1"/>
</dbReference>
<feature type="active site" description="Proton donor/acceptor" evidence="9">
    <location>
        <position position="160"/>
    </location>
</feature>
<feature type="binding site" evidence="9">
    <location>
        <position position="103"/>
    </location>
    <ligand>
        <name>Zn(2+)</name>
        <dbReference type="ChEBI" id="CHEBI:29105"/>
        <note>catalytic</note>
    </ligand>
</feature>
<feature type="binding site" evidence="9">
    <location>
        <position position="96"/>
    </location>
    <ligand>
        <name>Zn(2+)</name>
        <dbReference type="ChEBI" id="CHEBI:29105"/>
        <note>catalytic</note>
    </ligand>
</feature>
<sequence>MLNSLVELHPAEGLELDIKLATPDNFTGETLYGRAAAFLHRDAAKKLEIARMIALKAGFTLHIWDAFRPLEVQQKLWDHTPDPRYVSPTDNGPRSHCRGAAIDLTLIDSDGNELDMGTAFDDFRELAHHNNTEISEEALKNRLTLAGLMHTAGFQCLATEWWHYELPNLDRYAVLTDSLAGTQLLPD</sequence>
<dbReference type="GO" id="GO:0008270">
    <property type="term" value="F:zinc ion binding"/>
    <property type="evidence" value="ECO:0007669"/>
    <property type="project" value="UniProtKB-UniRule"/>
</dbReference>
<keyword evidence="5 9" id="KW-0862">Zinc</keyword>
<dbReference type="PANTHER" id="PTHR43126">
    <property type="entry name" value="D-ALANYL-D-ALANINE DIPEPTIDASE"/>
    <property type="match status" value="1"/>
</dbReference>
<proteinExistence type="inferred from homology"/>
<evidence type="ECO:0000256" key="7">
    <source>
        <dbReference type="ARBA" id="ARBA00023049"/>
    </source>
</evidence>
<dbReference type="Proteomes" id="UP000196573">
    <property type="component" value="Unassembled WGS sequence"/>
</dbReference>
<dbReference type="GO" id="GO:0008237">
    <property type="term" value="F:metallopeptidase activity"/>
    <property type="evidence" value="ECO:0007669"/>
    <property type="project" value="UniProtKB-KW"/>
</dbReference>
<dbReference type="GO" id="GO:0071555">
    <property type="term" value="P:cell wall organization"/>
    <property type="evidence" value="ECO:0007669"/>
    <property type="project" value="UniProtKB-KW"/>
</dbReference>
<reference evidence="11 12" key="1">
    <citation type="submission" date="2017-03" db="EMBL/GenBank/DDBJ databases">
        <authorList>
            <person name="Afonso C.L."/>
            <person name="Miller P.J."/>
            <person name="Scott M.A."/>
            <person name="Spackman E."/>
            <person name="Goraichik I."/>
            <person name="Dimitrov K.M."/>
            <person name="Suarez D.L."/>
            <person name="Swayne D.E."/>
        </authorList>
    </citation>
    <scope>NUCLEOTIDE SEQUENCE [LARGE SCALE GENOMIC DNA]</scope>
    <source>
        <strain evidence="11">SB41UT1</strain>
    </source>
</reference>
<comment type="cofactor">
    <cofactor evidence="9">
        <name>Zn(2+)</name>
        <dbReference type="ChEBI" id="CHEBI:29105"/>
    </cofactor>
    <text evidence="9">Binds 1 zinc ion per subunit.</text>
</comment>
<keyword evidence="6 9" id="KW-0224">Dipeptidase</keyword>
<dbReference type="RefSeq" id="WP_087111639.1">
    <property type="nucleotide sequence ID" value="NZ_CBCSCN010000007.1"/>
</dbReference>
<evidence type="ECO:0000313" key="12">
    <source>
        <dbReference type="Proteomes" id="UP000196573"/>
    </source>
</evidence>
<evidence type="ECO:0000313" key="11">
    <source>
        <dbReference type="EMBL" id="SMA49327.1"/>
    </source>
</evidence>
<accession>A0A1X7AM93</accession>
<evidence type="ECO:0000256" key="8">
    <source>
        <dbReference type="ARBA" id="ARBA00023316"/>
    </source>
</evidence>
<evidence type="ECO:0000256" key="10">
    <source>
        <dbReference type="PIRNR" id="PIRNR026671"/>
    </source>
</evidence>
<evidence type="ECO:0000256" key="3">
    <source>
        <dbReference type="ARBA" id="ARBA00022723"/>
    </source>
</evidence>
<dbReference type="GO" id="GO:0006508">
    <property type="term" value="P:proteolysis"/>
    <property type="evidence" value="ECO:0007669"/>
    <property type="project" value="UniProtKB-KW"/>
</dbReference>
<dbReference type="EMBL" id="FWPT01000007">
    <property type="protein sequence ID" value="SMA49327.1"/>
    <property type="molecule type" value="Genomic_DNA"/>
</dbReference>
<keyword evidence="12" id="KW-1185">Reference proteome</keyword>
<feature type="site" description="Transition state stabilizer" evidence="9">
    <location>
        <position position="68"/>
    </location>
</feature>
<keyword evidence="3 9" id="KW-0479">Metal-binding</keyword>
<evidence type="ECO:0000256" key="5">
    <source>
        <dbReference type="ARBA" id="ARBA00022833"/>
    </source>
</evidence>
<comment type="catalytic activity">
    <reaction evidence="1 9 10">
        <text>D-alanyl-D-alanine + H2O = 2 D-alanine</text>
        <dbReference type="Rhea" id="RHEA:20661"/>
        <dbReference type="ChEBI" id="CHEBI:15377"/>
        <dbReference type="ChEBI" id="CHEBI:57416"/>
        <dbReference type="ChEBI" id="CHEBI:57822"/>
        <dbReference type="EC" id="3.4.13.22"/>
    </reaction>
</comment>